<protein>
    <submittedName>
        <fullName evidence="1">Uncharacterized protein</fullName>
    </submittedName>
</protein>
<gene>
    <name evidence="1" type="ORF">RRG08_044039</name>
</gene>
<dbReference type="EMBL" id="JAWDGP010007140">
    <property type="protein sequence ID" value="KAK3729524.1"/>
    <property type="molecule type" value="Genomic_DNA"/>
</dbReference>
<comment type="caution">
    <text evidence="1">The sequence shown here is derived from an EMBL/GenBank/DDBJ whole genome shotgun (WGS) entry which is preliminary data.</text>
</comment>
<organism evidence="1 2">
    <name type="scientific">Elysia crispata</name>
    <name type="common">lettuce slug</name>
    <dbReference type="NCBI Taxonomy" id="231223"/>
    <lineage>
        <taxon>Eukaryota</taxon>
        <taxon>Metazoa</taxon>
        <taxon>Spiralia</taxon>
        <taxon>Lophotrochozoa</taxon>
        <taxon>Mollusca</taxon>
        <taxon>Gastropoda</taxon>
        <taxon>Heterobranchia</taxon>
        <taxon>Euthyneura</taxon>
        <taxon>Panpulmonata</taxon>
        <taxon>Sacoglossa</taxon>
        <taxon>Placobranchoidea</taxon>
        <taxon>Plakobranchidae</taxon>
        <taxon>Elysia</taxon>
    </lineage>
</organism>
<evidence type="ECO:0000313" key="2">
    <source>
        <dbReference type="Proteomes" id="UP001283361"/>
    </source>
</evidence>
<keyword evidence="2" id="KW-1185">Reference proteome</keyword>
<dbReference type="AlphaFoldDB" id="A0AAE0Y2F6"/>
<proteinExistence type="predicted"/>
<accession>A0AAE0Y2F6</accession>
<evidence type="ECO:0000313" key="1">
    <source>
        <dbReference type="EMBL" id="KAK3729524.1"/>
    </source>
</evidence>
<reference evidence="1" key="1">
    <citation type="journal article" date="2023" name="G3 (Bethesda)">
        <title>A reference genome for the long-term kleptoplast-retaining sea slug Elysia crispata morphotype clarki.</title>
        <authorList>
            <person name="Eastman K.E."/>
            <person name="Pendleton A.L."/>
            <person name="Shaikh M.A."/>
            <person name="Suttiyut T."/>
            <person name="Ogas R."/>
            <person name="Tomko P."/>
            <person name="Gavelis G."/>
            <person name="Widhalm J.R."/>
            <person name="Wisecaver J.H."/>
        </authorList>
    </citation>
    <scope>NUCLEOTIDE SEQUENCE</scope>
    <source>
        <strain evidence="1">ECLA1</strain>
    </source>
</reference>
<name>A0AAE0Y2F6_9GAST</name>
<dbReference type="Proteomes" id="UP001283361">
    <property type="component" value="Unassembled WGS sequence"/>
</dbReference>
<sequence length="158" mass="17713">MVKTEPWKNRQPISLTVWLSVGECGLVWQCPAVILQAQSAVRYTRISRNKRPRLYGMFQNPAEDGTAGRSRRGSKLTHVQRHVAALKRIECLSNDCTEMCAHCNKYRPGIFITEAVLGANPLPVELGVFVLPPRPGHYCRISVVPLRLAYHLLTPGLP</sequence>